<evidence type="ECO:0000256" key="1">
    <source>
        <dbReference type="ARBA" id="ARBA00022723"/>
    </source>
</evidence>
<proteinExistence type="predicted"/>
<feature type="compositionally biased region" description="Basic and acidic residues" evidence="5">
    <location>
        <begin position="647"/>
        <end position="657"/>
    </location>
</feature>
<dbReference type="Gene3D" id="2.10.110.10">
    <property type="entry name" value="Cysteine Rich Protein"/>
    <property type="match status" value="1"/>
</dbReference>
<feature type="compositionally biased region" description="Polar residues" evidence="5">
    <location>
        <begin position="590"/>
        <end position="615"/>
    </location>
</feature>
<dbReference type="PANTHER" id="PTHR15468:SF2">
    <property type="entry name" value="ZINC FINGER PROTEIN 185"/>
    <property type="match status" value="1"/>
</dbReference>
<evidence type="ECO:0000256" key="4">
    <source>
        <dbReference type="PROSITE-ProRule" id="PRU00125"/>
    </source>
</evidence>
<feature type="compositionally biased region" description="Polar residues" evidence="5">
    <location>
        <begin position="661"/>
        <end position="687"/>
    </location>
</feature>
<dbReference type="KEGG" id="asn:102384460"/>
<feature type="compositionally biased region" description="Polar residues" evidence="5">
    <location>
        <begin position="392"/>
        <end position="403"/>
    </location>
</feature>
<feature type="compositionally biased region" description="Polar residues" evidence="5">
    <location>
        <begin position="94"/>
        <end position="111"/>
    </location>
</feature>
<dbReference type="PROSITE" id="PS00478">
    <property type="entry name" value="LIM_DOMAIN_1"/>
    <property type="match status" value="1"/>
</dbReference>
<feature type="region of interest" description="Disordered" evidence="5">
    <location>
        <begin position="1"/>
        <end position="79"/>
    </location>
</feature>
<dbReference type="STRING" id="38654.A0A3Q0HC91"/>
<accession>A0A3Q0HC91</accession>
<dbReference type="RefSeq" id="XP_025069646.1">
    <property type="nucleotide sequence ID" value="XM_025213861.1"/>
</dbReference>
<protein>
    <submittedName>
        <fullName evidence="8">Zinc finger protein 185</fullName>
    </submittedName>
</protein>
<keyword evidence="3 4" id="KW-0440">LIM domain</keyword>
<reference evidence="8" key="1">
    <citation type="submission" date="2025-08" db="UniProtKB">
        <authorList>
            <consortium name="RefSeq"/>
        </authorList>
    </citation>
    <scope>IDENTIFICATION</scope>
</reference>
<evidence type="ECO:0000313" key="7">
    <source>
        <dbReference type="Proteomes" id="UP000189705"/>
    </source>
</evidence>
<feature type="compositionally biased region" description="Polar residues" evidence="5">
    <location>
        <begin position="249"/>
        <end position="267"/>
    </location>
</feature>
<feature type="compositionally biased region" description="Polar residues" evidence="5">
    <location>
        <begin position="214"/>
        <end position="230"/>
    </location>
</feature>
<dbReference type="Proteomes" id="UP000189705">
    <property type="component" value="Unplaced"/>
</dbReference>
<evidence type="ECO:0000313" key="8">
    <source>
        <dbReference type="RefSeq" id="XP_025069646.1"/>
    </source>
</evidence>
<keyword evidence="2 4" id="KW-0862">Zinc</keyword>
<feature type="region of interest" description="Disordered" evidence="5">
    <location>
        <begin position="91"/>
        <end position="117"/>
    </location>
</feature>
<dbReference type="AlphaFoldDB" id="A0A3Q0HC91"/>
<sequence>MLSLGVSKDGVIPPTEEDRRKIIRQMKVRTTLKGDKSWINPQNSDSEDERKSPLKPKPQSPFANGHSDKCPGSKPPSGYLIRGVFTKTVDKTLPQMTSPSFNGAQKSTAAKSASLPRVSSRFKMTTEDYKELAAYNVKPTSADLDEEELPFSPDEHKKRTEAANNVLKRTATKERAYVLSAAKKSSGSPTQELPPLFAKRVEIEEEEMPHHKSQSLAASSRFSAGDISTNRVKKSPAESPCNEPRAKTAVSTESTDAGSKSQTTRTWSETKLRSSISTDRRNGEDRQAPNEKSSAEIRSQYGKSSTCEESVSSAPQSMPPSEEKFTATTSLTKSDYLVKEEPDLISWDELVTIATTFSASQRSSSHYGIGAADATTELRHWYKVPVHLEDTNSNLTRSSSQSADIPPPPNDTRYEVPEHQNGTEYNIKRAVPDDEERSSTQDARYRSPRATEHEEPDRNGAELSTSERESSTITQEVRYKVPVHLDDEEFDLKSSIPAYEEGSTSKERGQEKTQATDYYTAEMSTRGFSSFRSNTEDTENLKVPATNDTQSEPLPARKHAKPDPNVAKYIPVNKERSISRDTRYERLTGANEQKLSLTNRSSPTSRDSSICTSEIQHVEHNEPDLNVSRTSPAYEERLSTPAGTSHDSPRAMSHNEPDLNTVKSSSYSKENVVSTHHVMSSHMDSQKQNFIMSEPNQRISSYLERTVYNVGRSVPDYEESSPRYTRYESPPASRANDFDPAMESRHYSHPRESTETMSQRSHRVPFYADSSDYNTRRLPPNSSERPSISPATSHYSSLLAKRCESDPNIASKGILFVKEYVNSSEFSSSPRYTSGSLVDLTDRERARYSNTCYQHSGAPRRAVDRICTYCGREIRDCPKIMIEHLNICCHEYCFRCGICHKAMGDLLDKIFIHRDIVHCDKCYEKLF</sequence>
<dbReference type="InterPro" id="IPR001781">
    <property type="entry name" value="Znf_LIM"/>
</dbReference>
<name>A0A3Q0HC91_ALLSI</name>
<dbReference type="PANTHER" id="PTHR15468">
    <property type="entry name" value="ZNF185"/>
    <property type="match status" value="1"/>
</dbReference>
<feature type="region of interest" description="Disordered" evidence="5">
    <location>
        <begin position="492"/>
        <end position="512"/>
    </location>
</feature>
<feature type="compositionally biased region" description="Basic and acidic residues" evidence="5">
    <location>
        <begin position="426"/>
        <end position="470"/>
    </location>
</feature>
<evidence type="ECO:0000256" key="3">
    <source>
        <dbReference type="ARBA" id="ARBA00023038"/>
    </source>
</evidence>
<feature type="region of interest" description="Disordered" evidence="5">
    <location>
        <begin position="529"/>
        <end position="687"/>
    </location>
</feature>
<dbReference type="InterPro" id="IPR052621">
    <property type="entry name" value="Cell_Prolif/Cornif_Regul"/>
</dbReference>
<feature type="compositionally biased region" description="Basic and acidic residues" evidence="5">
    <location>
        <begin position="573"/>
        <end position="586"/>
    </location>
</feature>
<feature type="compositionally biased region" description="Polar residues" evidence="5">
    <location>
        <begin position="780"/>
        <end position="791"/>
    </location>
</feature>
<dbReference type="CTD" id="7739"/>
<dbReference type="PROSITE" id="PS50023">
    <property type="entry name" value="LIM_DOMAIN_2"/>
    <property type="match status" value="1"/>
</dbReference>
<keyword evidence="7" id="KW-1185">Reference proteome</keyword>
<evidence type="ECO:0000256" key="2">
    <source>
        <dbReference type="ARBA" id="ARBA00022833"/>
    </source>
</evidence>
<evidence type="ECO:0000259" key="6">
    <source>
        <dbReference type="PROSITE" id="PS50023"/>
    </source>
</evidence>
<dbReference type="InParanoid" id="A0A3Q0HC91"/>
<dbReference type="SMART" id="SM00132">
    <property type="entry name" value="LIM"/>
    <property type="match status" value="1"/>
</dbReference>
<evidence type="ECO:0000256" key="5">
    <source>
        <dbReference type="SAM" id="MobiDB-lite"/>
    </source>
</evidence>
<feature type="region of interest" description="Disordered" evidence="5">
    <location>
        <begin position="714"/>
        <end position="791"/>
    </location>
</feature>
<feature type="compositionally biased region" description="Basic and acidic residues" evidence="5">
    <location>
        <begin position="268"/>
        <end position="295"/>
    </location>
</feature>
<dbReference type="GeneID" id="102384460"/>
<feature type="region of interest" description="Disordered" evidence="5">
    <location>
        <begin position="392"/>
        <end position="480"/>
    </location>
</feature>
<feature type="region of interest" description="Disordered" evidence="5">
    <location>
        <begin position="144"/>
        <end position="334"/>
    </location>
</feature>
<feature type="compositionally biased region" description="Polar residues" evidence="5">
    <location>
        <begin position="301"/>
        <end position="316"/>
    </location>
</feature>
<dbReference type="GO" id="GO:0046872">
    <property type="term" value="F:metal ion binding"/>
    <property type="evidence" value="ECO:0007669"/>
    <property type="project" value="UniProtKB-KW"/>
</dbReference>
<feature type="compositionally biased region" description="Basic and acidic residues" evidence="5">
    <location>
        <begin position="742"/>
        <end position="754"/>
    </location>
</feature>
<gene>
    <name evidence="8" type="primary">ZNF185</name>
</gene>
<dbReference type="CDD" id="cd08368">
    <property type="entry name" value="LIM"/>
    <property type="match status" value="1"/>
</dbReference>
<feature type="domain" description="LIM zinc-binding" evidence="6">
    <location>
        <begin position="865"/>
        <end position="927"/>
    </location>
</feature>
<keyword evidence="1 4" id="KW-0479">Metal-binding</keyword>
<organism evidence="7 8">
    <name type="scientific">Alligator sinensis</name>
    <name type="common">Chinese alligator</name>
    <dbReference type="NCBI Taxonomy" id="38654"/>
    <lineage>
        <taxon>Eukaryota</taxon>
        <taxon>Metazoa</taxon>
        <taxon>Chordata</taxon>
        <taxon>Craniata</taxon>
        <taxon>Vertebrata</taxon>
        <taxon>Euteleostomi</taxon>
        <taxon>Archelosauria</taxon>
        <taxon>Archosauria</taxon>
        <taxon>Crocodylia</taxon>
        <taxon>Alligatoridae</taxon>
        <taxon>Alligatorinae</taxon>
        <taxon>Alligator</taxon>
    </lineage>
</organism>